<dbReference type="EMBL" id="JAQQWP010000006">
    <property type="protein sequence ID" value="KAK8113952.1"/>
    <property type="molecule type" value="Genomic_DNA"/>
</dbReference>
<comment type="caution">
    <text evidence="1">The sequence shown here is derived from an EMBL/GenBank/DDBJ whole genome shotgun (WGS) entry which is preliminary data.</text>
</comment>
<dbReference type="Proteomes" id="UP001392437">
    <property type="component" value="Unassembled WGS sequence"/>
</dbReference>
<reference evidence="1 2" key="1">
    <citation type="submission" date="2023-01" db="EMBL/GenBank/DDBJ databases">
        <title>Analysis of 21 Apiospora genomes using comparative genomics revels a genus with tremendous synthesis potential of carbohydrate active enzymes and secondary metabolites.</title>
        <authorList>
            <person name="Sorensen T."/>
        </authorList>
    </citation>
    <scope>NUCLEOTIDE SEQUENCE [LARGE SCALE GENOMIC DNA]</scope>
    <source>
        <strain evidence="1 2">CBS 117206</strain>
    </source>
</reference>
<evidence type="ECO:0000313" key="2">
    <source>
        <dbReference type="Proteomes" id="UP001392437"/>
    </source>
</evidence>
<name>A0AAW0QR06_9PEZI</name>
<sequence>MSTICTSALIVGYSHCTGLGVSNVDVLLFSRLASAAVALNTLESSRPVTQDAIELAAGYIVARTVSGTTHTSDLCSERDVVRPTPQVLLAAPDQLSWLDGVLAVSAHISRHIMSQTDTKGDRMRAPK</sequence>
<dbReference type="AlphaFoldDB" id="A0AAW0QR06"/>
<evidence type="ECO:0000313" key="1">
    <source>
        <dbReference type="EMBL" id="KAK8113952.1"/>
    </source>
</evidence>
<protein>
    <submittedName>
        <fullName evidence="1">Uncharacterized protein</fullName>
    </submittedName>
</protein>
<accession>A0AAW0QR06</accession>
<keyword evidence="2" id="KW-1185">Reference proteome</keyword>
<organism evidence="1 2">
    <name type="scientific">Apiospora kogelbergensis</name>
    <dbReference type="NCBI Taxonomy" id="1337665"/>
    <lineage>
        <taxon>Eukaryota</taxon>
        <taxon>Fungi</taxon>
        <taxon>Dikarya</taxon>
        <taxon>Ascomycota</taxon>
        <taxon>Pezizomycotina</taxon>
        <taxon>Sordariomycetes</taxon>
        <taxon>Xylariomycetidae</taxon>
        <taxon>Amphisphaeriales</taxon>
        <taxon>Apiosporaceae</taxon>
        <taxon>Apiospora</taxon>
    </lineage>
</organism>
<proteinExistence type="predicted"/>
<gene>
    <name evidence="1" type="ORF">PG999_006021</name>
</gene>